<dbReference type="Proteomes" id="UP000001312">
    <property type="component" value="Unassembled WGS sequence"/>
</dbReference>
<dbReference type="EMBL" id="CH476634">
    <property type="protein sequence ID" value="EDN93758.1"/>
    <property type="molecule type" value="Genomic_DNA"/>
</dbReference>
<dbReference type="AlphaFoldDB" id="A7EWB6"/>
<dbReference type="KEGG" id="ssl:SS1G_09625"/>
<dbReference type="InParanoid" id="A7EWB6"/>
<evidence type="ECO:0000313" key="2">
    <source>
        <dbReference type="Proteomes" id="UP000001312"/>
    </source>
</evidence>
<name>A7EWB6_SCLS1</name>
<keyword evidence="2" id="KW-1185">Reference proteome</keyword>
<gene>
    <name evidence="1" type="ORF">SS1G_09625</name>
</gene>
<reference evidence="2" key="1">
    <citation type="journal article" date="2011" name="PLoS Genet.">
        <title>Genomic analysis of the necrotrophic fungal pathogens Sclerotinia sclerotiorum and Botrytis cinerea.</title>
        <authorList>
            <person name="Amselem J."/>
            <person name="Cuomo C.A."/>
            <person name="van Kan J.A."/>
            <person name="Viaud M."/>
            <person name="Benito E.P."/>
            <person name="Couloux A."/>
            <person name="Coutinho P.M."/>
            <person name="de Vries R.P."/>
            <person name="Dyer P.S."/>
            <person name="Fillinger S."/>
            <person name="Fournier E."/>
            <person name="Gout L."/>
            <person name="Hahn M."/>
            <person name="Kohn L."/>
            <person name="Lapalu N."/>
            <person name="Plummer K.M."/>
            <person name="Pradier J.M."/>
            <person name="Quevillon E."/>
            <person name="Sharon A."/>
            <person name="Simon A."/>
            <person name="ten Have A."/>
            <person name="Tudzynski B."/>
            <person name="Tudzynski P."/>
            <person name="Wincker P."/>
            <person name="Andrew M."/>
            <person name="Anthouard V."/>
            <person name="Beever R.E."/>
            <person name="Beffa R."/>
            <person name="Benoit I."/>
            <person name="Bouzid O."/>
            <person name="Brault B."/>
            <person name="Chen Z."/>
            <person name="Choquer M."/>
            <person name="Collemare J."/>
            <person name="Cotton P."/>
            <person name="Danchin E.G."/>
            <person name="Da Silva C."/>
            <person name="Gautier A."/>
            <person name="Giraud C."/>
            <person name="Giraud T."/>
            <person name="Gonzalez C."/>
            <person name="Grossetete S."/>
            <person name="Guldener U."/>
            <person name="Henrissat B."/>
            <person name="Howlett B.J."/>
            <person name="Kodira C."/>
            <person name="Kretschmer M."/>
            <person name="Lappartient A."/>
            <person name="Leroch M."/>
            <person name="Levis C."/>
            <person name="Mauceli E."/>
            <person name="Neuveglise C."/>
            <person name="Oeser B."/>
            <person name="Pearson M."/>
            <person name="Poulain J."/>
            <person name="Poussereau N."/>
            <person name="Quesneville H."/>
            <person name="Rascle C."/>
            <person name="Schumacher J."/>
            <person name="Segurens B."/>
            <person name="Sexton A."/>
            <person name="Silva E."/>
            <person name="Sirven C."/>
            <person name="Soanes D.M."/>
            <person name="Talbot N.J."/>
            <person name="Templeton M."/>
            <person name="Yandava C."/>
            <person name="Yarden O."/>
            <person name="Zeng Q."/>
            <person name="Rollins J.A."/>
            <person name="Lebrun M.H."/>
            <person name="Dickman M."/>
        </authorList>
    </citation>
    <scope>NUCLEOTIDE SEQUENCE [LARGE SCALE GENOMIC DNA]</scope>
    <source>
        <strain evidence="2">ATCC 18683 / 1980 / Ss-1</strain>
    </source>
</reference>
<evidence type="ECO:0000313" key="1">
    <source>
        <dbReference type="EMBL" id="EDN93758.1"/>
    </source>
</evidence>
<proteinExistence type="predicted"/>
<protein>
    <submittedName>
        <fullName evidence="1">Uncharacterized protein</fullName>
    </submittedName>
</protein>
<dbReference type="RefSeq" id="XP_001588992.1">
    <property type="nucleotide sequence ID" value="XM_001588942.1"/>
</dbReference>
<dbReference type="GeneID" id="5485398"/>
<sequence length="64" mass="7167">MVFIHEPLFIKGLLDAAIKIVAVVNHFVLHTSVFKVKRPTETRSTIAREIQPPCKTHDVGTSKT</sequence>
<organism evidence="1 2">
    <name type="scientific">Sclerotinia sclerotiorum (strain ATCC 18683 / 1980 / Ss-1)</name>
    <name type="common">White mold</name>
    <name type="synonym">Whetzelinia sclerotiorum</name>
    <dbReference type="NCBI Taxonomy" id="665079"/>
    <lineage>
        <taxon>Eukaryota</taxon>
        <taxon>Fungi</taxon>
        <taxon>Dikarya</taxon>
        <taxon>Ascomycota</taxon>
        <taxon>Pezizomycotina</taxon>
        <taxon>Leotiomycetes</taxon>
        <taxon>Helotiales</taxon>
        <taxon>Sclerotiniaceae</taxon>
        <taxon>Sclerotinia</taxon>
    </lineage>
</organism>
<accession>A7EWB6</accession>